<evidence type="ECO:0000256" key="3">
    <source>
        <dbReference type="ARBA" id="ARBA00022989"/>
    </source>
</evidence>
<dbReference type="Proteomes" id="UP001190700">
    <property type="component" value="Unassembled WGS sequence"/>
</dbReference>
<feature type="transmembrane region" description="Helical" evidence="6">
    <location>
        <begin position="301"/>
        <end position="322"/>
    </location>
</feature>
<dbReference type="AlphaFoldDB" id="A0AAE0EUA5"/>
<feature type="region of interest" description="Disordered" evidence="5">
    <location>
        <begin position="890"/>
        <end position="912"/>
    </location>
</feature>
<keyword evidence="2 6" id="KW-0812">Transmembrane</keyword>
<evidence type="ECO:0000313" key="9">
    <source>
        <dbReference type="Proteomes" id="UP001190700"/>
    </source>
</evidence>
<feature type="domain" description="Polycystin cation channel PKD1/PKD2" evidence="7">
    <location>
        <begin position="367"/>
        <end position="514"/>
    </location>
</feature>
<sequence>MVVRTALVGAARFSSEAALSQGCCEPHGLPSSVEETQTRTIQMTVHHFPNATRIPLGWDNTASQNSFDYYRMVNHKNRLLGGVVLQAHRNFFTKCGDGVFAKLLGWCHNVAASTTLSSAYSADGIFQIGNEFYDHGIAKDQHLYYPDPADLNQYGVPYGFRAFDMQGTKGAHSASTLAYPVVLDINLNSLRAGELVDFLEACDYFDLSTSVFTVQLLTYKVQDEGFTRTIFTVRADPSGSLLVTYELGGMRTRWHANTKDTIRILLQLGLLIFFLIELGSEVVDFWQAWRKGADVWECVHVFKWIFMAFFTASQIIYVRLLVAMDRFDIDARYHIYESLTGHDESGTHVNWLQLHSDGEKLSKFAQKLADFAELLELNSEYRLFTAITVITALVQVLKLMDFHPDIGMVTRTVRQGGTDLINFVGLLITVLVMYAIMGHIIFGSSLASFSKLSNSFRTCFVMMMGDTAFNDDLYTLGESYETVGSLYFVTFMILVFLFLLSAFLGIIVSAMDEVKAQHAGEEKADLFSDIRELTAFYAKTAAYATWRLLKRHGLLRRSTQHRTIPESALHDQLRSWHVLMGGTGQICCSAECRAQSHDWENAATRPEEAEKVVSVKGVVIKPPELERELLDMARIYGLDSLLHETRALKHSACNGSVVGATHEQEAGVADIGIELSDDEASIVRRITAKIMKHLGRTEAAGLKSEEEGIMRQQASLAAALKVIGQSQDGAEDESLAAALITLGEQLGHAHGRLEADRLETSAHQAGAQRTSLTPVSEQAQLEDAAAGSSASAVPVSLRMRHAGGTFVVSAVSSQIEEQSGIRSLQRNDQVEERSPEVAILQEGTHQESGPSPLKIESARSVPNREGIEFVPENNVGAPARTGRVTCDNALFEERNEHSPDVRLKPDSLNRLK</sequence>
<name>A0AAE0EUA5_9CHLO</name>
<feature type="compositionally biased region" description="Basic and acidic residues" evidence="5">
    <location>
        <begin position="891"/>
        <end position="912"/>
    </location>
</feature>
<keyword evidence="3 6" id="KW-1133">Transmembrane helix</keyword>
<dbReference type="Pfam" id="PF08016">
    <property type="entry name" value="PKD_channel"/>
    <property type="match status" value="1"/>
</dbReference>
<accession>A0AAE0EUA5</accession>
<evidence type="ECO:0000256" key="6">
    <source>
        <dbReference type="SAM" id="Phobius"/>
    </source>
</evidence>
<evidence type="ECO:0000256" key="4">
    <source>
        <dbReference type="ARBA" id="ARBA00023136"/>
    </source>
</evidence>
<dbReference type="PANTHER" id="PTHR10877:SF183">
    <property type="entry name" value="AT14535P-RELATED"/>
    <property type="match status" value="1"/>
</dbReference>
<feature type="transmembrane region" description="Helical" evidence="6">
    <location>
        <begin position="486"/>
        <end position="508"/>
    </location>
</feature>
<feature type="compositionally biased region" description="Polar residues" evidence="5">
    <location>
        <begin position="761"/>
        <end position="779"/>
    </location>
</feature>
<comment type="subcellular location">
    <subcellularLocation>
        <location evidence="1">Membrane</location>
        <topology evidence="1">Multi-pass membrane protein</topology>
    </subcellularLocation>
</comment>
<comment type="caution">
    <text evidence="8">The sequence shown here is derived from an EMBL/GenBank/DDBJ whole genome shotgun (WGS) entry which is preliminary data.</text>
</comment>
<keyword evidence="9" id="KW-1185">Reference proteome</keyword>
<evidence type="ECO:0000256" key="1">
    <source>
        <dbReference type="ARBA" id="ARBA00004141"/>
    </source>
</evidence>
<dbReference type="InterPro" id="IPR013122">
    <property type="entry name" value="PKD1_2_channel"/>
</dbReference>
<feature type="region of interest" description="Disordered" evidence="5">
    <location>
        <begin position="760"/>
        <end position="779"/>
    </location>
</feature>
<feature type="transmembrane region" description="Helical" evidence="6">
    <location>
        <begin position="420"/>
        <end position="442"/>
    </location>
</feature>
<dbReference type="GO" id="GO:0016020">
    <property type="term" value="C:membrane"/>
    <property type="evidence" value="ECO:0007669"/>
    <property type="project" value="UniProtKB-SubCell"/>
</dbReference>
<organism evidence="8 9">
    <name type="scientific">Cymbomonas tetramitiformis</name>
    <dbReference type="NCBI Taxonomy" id="36881"/>
    <lineage>
        <taxon>Eukaryota</taxon>
        <taxon>Viridiplantae</taxon>
        <taxon>Chlorophyta</taxon>
        <taxon>Pyramimonadophyceae</taxon>
        <taxon>Pyramimonadales</taxon>
        <taxon>Pyramimonadaceae</taxon>
        <taxon>Cymbomonas</taxon>
    </lineage>
</organism>
<evidence type="ECO:0000313" key="8">
    <source>
        <dbReference type="EMBL" id="KAK3240292.1"/>
    </source>
</evidence>
<dbReference type="Gene3D" id="1.10.287.70">
    <property type="match status" value="1"/>
</dbReference>
<dbReference type="EMBL" id="LGRX02033685">
    <property type="protein sequence ID" value="KAK3240292.1"/>
    <property type="molecule type" value="Genomic_DNA"/>
</dbReference>
<dbReference type="InterPro" id="IPR051223">
    <property type="entry name" value="Polycystin"/>
</dbReference>
<evidence type="ECO:0000256" key="2">
    <source>
        <dbReference type="ARBA" id="ARBA00022692"/>
    </source>
</evidence>
<evidence type="ECO:0000259" key="7">
    <source>
        <dbReference type="Pfam" id="PF08016"/>
    </source>
</evidence>
<dbReference type="PANTHER" id="PTHR10877">
    <property type="entry name" value="POLYCYSTIN FAMILY MEMBER"/>
    <property type="match status" value="1"/>
</dbReference>
<evidence type="ECO:0000256" key="5">
    <source>
        <dbReference type="SAM" id="MobiDB-lite"/>
    </source>
</evidence>
<reference evidence="8 9" key="1">
    <citation type="journal article" date="2015" name="Genome Biol. Evol.">
        <title>Comparative Genomics of a Bacterivorous Green Alga Reveals Evolutionary Causalities and Consequences of Phago-Mixotrophic Mode of Nutrition.</title>
        <authorList>
            <person name="Burns J.A."/>
            <person name="Paasch A."/>
            <person name="Narechania A."/>
            <person name="Kim E."/>
        </authorList>
    </citation>
    <scope>NUCLEOTIDE SEQUENCE [LARGE SCALE GENOMIC DNA]</scope>
    <source>
        <strain evidence="8 9">PLY_AMNH</strain>
    </source>
</reference>
<keyword evidence="4 6" id="KW-0472">Membrane</keyword>
<gene>
    <name evidence="8" type="ORF">CYMTET_49866</name>
</gene>
<protein>
    <recommendedName>
        <fullName evidence="7">Polycystin cation channel PKD1/PKD2 domain-containing protein</fullName>
    </recommendedName>
</protein>
<proteinExistence type="predicted"/>
<feature type="transmembrane region" description="Helical" evidence="6">
    <location>
        <begin position="264"/>
        <end position="289"/>
    </location>
</feature>